<accession>A0A368N1F2</accession>
<dbReference type="EMBL" id="QPHM01000003">
    <property type="protein sequence ID" value="RCU44357.1"/>
    <property type="molecule type" value="Genomic_DNA"/>
</dbReference>
<dbReference type="AlphaFoldDB" id="A0A368N1F2"/>
<dbReference type="Pfam" id="PF24366">
    <property type="entry name" value="DUF7522"/>
    <property type="match status" value="1"/>
</dbReference>
<dbReference type="Proteomes" id="UP000252189">
    <property type="component" value="Unassembled WGS sequence"/>
</dbReference>
<sequence>MDHDFGNIVDHLKTHAGDALQAIIVYNGEDHSDLYRRKDVAELHGSDLEAEVLAELRTDDRRRTSDHADEHEGQLRAVVRLFDERVIVHLPRNDRTGTVVVLDPVVARNLAEFVADVRRDLYDE</sequence>
<proteinExistence type="predicted"/>
<protein>
    <submittedName>
        <fullName evidence="1">Uncharacterized protein</fullName>
    </submittedName>
</protein>
<dbReference type="RefSeq" id="WP_114450528.1">
    <property type="nucleotide sequence ID" value="NZ_QPHM01000003.1"/>
</dbReference>
<evidence type="ECO:0000313" key="1">
    <source>
        <dbReference type="EMBL" id="RCU44357.1"/>
    </source>
</evidence>
<gene>
    <name evidence="1" type="ORF">DU504_16475</name>
</gene>
<dbReference type="OrthoDB" id="246032at2157"/>
<reference evidence="1 2" key="1">
    <citation type="submission" date="2018-07" db="EMBL/GenBank/DDBJ databases">
        <title>Genome sequences of Haloplanus salinus JCM 18368T.</title>
        <authorList>
            <person name="Kim Y.B."/>
            <person name="Roh S.W."/>
        </authorList>
    </citation>
    <scope>NUCLEOTIDE SEQUENCE [LARGE SCALE GENOMIC DNA]</scope>
    <source>
        <strain evidence="1 2">JCM 18368</strain>
    </source>
</reference>
<name>A0A368N1F2_9EURY</name>
<dbReference type="InterPro" id="IPR055944">
    <property type="entry name" value="DUF7522"/>
</dbReference>
<organism evidence="1 2">
    <name type="scientific">Haloplanus salinus</name>
    <dbReference type="NCBI Taxonomy" id="1126245"/>
    <lineage>
        <taxon>Archaea</taxon>
        <taxon>Methanobacteriati</taxon>
        <taxon>Methanobacteriota</taxon>
        <taxon>Stenosarchaea group</taxon>
        <taxon>Halobacteria</taxon>
        <taxon>Halobacteriales</taxon>
        <taxon>Haloferacaceae</taxon>
        <taxon>Haloplanus</taxon>
    </lineage>
</organism>
<evidence type="ECO:0000313" key="2">
    <source>
        <dbReference type="Proteomes" id="UP000252189"/>
    </source>
</evidence>
<keyword evidence="2" id="KW-1185">Reference proteome</keyword>
<comment type="caution">
    <text evidence="1">The sequence shown here is derived from an EMBL/GenBank/DDBJ whole genome shotgun (WGS) entry which is preliminary data.</text>
</comment>